<dbReference type="OrthoDB" id="272149at2759"/>
<dbReference type="InterPro" id="IPR043313">
    <property type="entry name" value="LRMDA"/>
</dbReference>
<reference evidence="5" key="1">
    <citation type="submission" date="2015-09" db="EMBL/GenBank/DDBJ databases">
        <authorList>
            <consortium name="Pathogen Informatics"/>
        </authorList>
    </citation>
    <scope>NUCLEOTIDE SEQUENCE [LARGE SCALE GENOMIC DNA]</scope>
    <source>
        <strain evidence="5">Lake Konstanz</strain>
    </source>
</reference>
<feature type="region of interest" description="Disordered" evidence="3">
    <location>
        <begin position="176"/>
        <end position="271"/>
    </location>
</feature>
<feature type="compositionally biased region" description="Low complexity" evidence="3">
    <location>
        <begin position="230"/>
        <end position="248"/>
    </location>
</feature>
<dbReference type="Gene3D" id="3.80.10.10">
    <property type="entry name" value="Ribonuclease Inhibitor"/>
    <property type="match status" value="1"/>
</dbReference>
<keyword evidence="5" id="KW-1185">Reference proteome</keyword>
<name>A0A0S4JL73_BODSA</name>
<dbReference type="Proteomes" id="UP000051952">
    <property type="component" value="Unassembled WGS sequence"/>
</dbReference>
<evidence type="ECO:0000313" key="5">
    <source>
        <dbReference type="Proteomes" id="UP000051952"/>
    </source>
</evidence>
<keyword evidence="1" id="KW-0433">Leucine-rich repeat</keyword>
<sequence>MALIENSVLKALALDLTSLNDLPSSVVSAASSVKEANFSFNAIAAETLGALAPFAKLEVLVLDNNDLSSLSALPSLPVLKTLWLNNNGLDDLEELLNVLARQCPQLEYLSLLRNPCCPNELIGKQETEYRRYRLYTKFRLPVLKNLDATKFTDAEATEAREKGKFFRTVAQKTTTSASASGGDVPSASEAESSAGKSTAPTSTTAAAGASAGDDDEEDLFAKFDKKKQDAAAASGAPGGAPQTQGPFFTQQRHFYSGKTSEGNRFIKDDVL</sequence>
<dbReference type="AlphaFoldDB" id="A0A0S4JL73"/>
<protein>
    <submittedName>
        <fullName evidence="4">Leucine-rich repeat protein, putative</fullName>
    </submittedName>
</protein>
<feature type="compositionally biased region" description="Basic and acidic residues" evidence="3">
    <location>
        <begin position="219"/>
        <end position="229"/>
    </location>
</feature>
<dbReference type="InterPro" id="IPR025875">
    <property type="entry name" value="Leu-rich_rpt_4"/>
</dbReference>
<evidence type="ECO:0000256" key="2">
    <source>
        <dbReference type="ARBA" id="ARBA00022737"/>
    </source>
</evidence>
<evidence type="ECO:0000313" key="4">
    <source>
        <dbReference type="EMBL" id="CUG89977.1"/>
    </source>
</evidence>
<keyword evidence="2" id="KW-0677">Repeat</keyword>
<dbReference type="PANTHER" id="PTHR46282:SF2">
    <property type="entry name" value="LEUCINE-RICH MELANOCYTE DIFFERENTIATION-ASSOCIATED PROTEIN"/>
    <property type="match status" value="1"/>
</dbReference>
<dbReference type="InterPro" id="IPR032675">
    <property type="entry name" value="LRR_dom_sf"/>
</dbReference>
<evidence type="ECO:0000256" key="1">
    <source>
        <dbReference type="ARBA" id="ARBA00022614"/>
    </source>
</evidence>
<organism evidence="4 5">
    <name type="scientific">Bodo saltans</name>
    <name type="common">Flagellated protozoan</name>
    <dbReference type="NCBI Taxonomy" id="75058"/>
    <lineage>
        <taxon>Eukaryota</taxon>
        <taxon>Discoba</taxon>
        <taxon>Euglenozoa</taxon>
        <taxon>Kinetoplastea</taxon>
        <taxon>Metakinetoplastina</taxon>
        <taxon>Eubodonida</taxon>
        <taxon>Bodonidae</taxon>
        <taxon>Bodo</taxon>
    </lineage>
</organism>
<gene>
    <name evidence="4" type="ORF">BSAL_24385</name>
</gene>
<dbReference type="SUPFAM" id="SSF52058">
    <property type="entry name" value="L domain-like"/>
    <property type="match status" value="1"/>
</dbReference>
<evidence type="ECO:0000256" key="3">
    <source>
        <dbReference type="SAM" id="MobiDB-lite"/>
    </source>
</evidence>
<dbReference type="EMBL" id="CYKH01001782">
    <property type="protein sequence ID" value="CUG89977.1"/>
    <property type="molecule type" value="Genomic_DNA"/>
</dbReference>
<dbReference type="PROSITE" id="PS51450">
    <property type="entry name" value="LRR"/>
    <property type="match status" value="2"/>
</dbReference>
<accession>A0A0S4JL73</accession>
<dbReference type="InterPro" id="IPR001611">
    <property type="entry name" value="Leu-rich_rpt"/>
</dbReference>
<dbReference type="PANTHER" id="PTHR46282">
    <property type="entry name" value="LEUCINE-RICH MELANOCYTE DIFFERENTIATION-ASSOCIATED PROTEIN"/>
    <property type="match status" value="1"/>
</dbReference>
<proteinExistence type="predicted"/>
<dbReference type="VEuPathDB" id="TriTrypDB:BSAL_24385"/>
<feature type="compositionally biased region" description="Low complexity" evidence="3">
    <location>
        <begin position="186"/>
        <end position="211"/>
    </location>
</feature>
<dbReference type="Pfam" id="PF12799">
    <property type="entry name" value="LRR_4"/>
    <property type="match status" value="1"/>
</dbReference>
<feature type="compositionally biased region" description="Polar residues" evidence="3">
    <location>
        <begin position="249"/>
        <end position="262"/>
    </location>
</feature>